<feature type="transmembrane region" description="Helical" evidence="1">
    <location>
        <begin position="50"/>
        <end position="69"/>
    </location>
</feature>
<dbReference type="OrthoDB" id="9838443at2759"/>
<sequence>MCCFNLSDHSESVHKQLQWLKQHTKKIVEVTSPLDNWLSSLGLSVWLKDIIKRGPVIVLIILLALLFGLPSKSQSIRLSSVPVPGLSSVPVPVPVLFSPVPGIPSIAPSPFPVPFQFILIPSQFT</sequence>
<dbReference type="Proteomes" id="UP000276834">
    <property type="component" value="Unassembled WGS sequence"/>
</dbReference>
<evidence type="ECO:0000313" key="2">
    <source>
        <dbReference type="EMBL" id="RLV85403.1"/>
    </source>
</evidence>
<keyword evidence="3" id="KW-1185">Reference proteome</keyword>
<name>A0A3L8RU87_CHLGU</name>
<keyword evidence="1" id="KW-1133">Transmembrane helix</keyword>
<keyword evidence="1" id="KW-0812">Transmembrane</keyword>
<evidence type="ECO:0000313" key="3">
    <source>
        <dbReference type="Proteomes" id="UP000276834"/>
    </source>
</evidence>
<organism evidence="2 3">
    <name type="scientific">Chloebia gouldiae</name>
    <name type="common">Gouldian finch</name>
    <name type="synonym">Erythrura gouldiae</name>
    <dbReference type="NCBI Taxonomy" id="44316"/>
    <lineage>
        <taxon>Eukaryota</taxon>
        <taxon>Metazoa</taxon>
        <taxon>Chordata</taxon>
        <taxon>Craniata</taxon>
        <taxon>Vertebrata</taxon>
        <taxon>Euteleostomi</taxon>
        <taxon>Archelosauria</taxon>
        <taxon>Archosauria</taxon>
        <taxon>Dinosauria</taxon>
        <taxon>Saurischia</taxon>
        <taxon>Theropoda</taxon>
        <taxon>Coelurosauria</taxon>
        <taxon>Aves</taxon>
        <taxon>Neognathae</taxon>
        <taxon>Neoaves</taxon>
        <taxon>Telluraves</taxon>
        <taxon>Australaves</taxon>
        <taxon>Passeriformes</taxon>
        <taxon>Passeroidea</taxon>
        <taxon>Passeridae</taxon>
        <taxon>Chloebia</taxon>
    </lineage>
</organism>
<dbReference type="EMBL" id="QUSF01000239">
    <property type="protein sequence ID" value="RLV85403.1"/>
    <property type="molecule type" value="Genomic_DNA"/>
</dbReference>
<dbReference type="Gene3D" id="1.10.287.210">
    <property type="match status" value="1"/>
</dbReference>
<keyword evidence="1" id="KW-0472">Membrane</keyword>
<proteinExistence type="predicted"/>
<comment type="caution">
    <text evidence="2">The sequence shown here is derived from an EMBL/GenBank/DDBJ whole genome shotgun (WGS) entry which is preliminary data.</text>
</comment>
<dbReference type="AlphaFoldDB" id="A0A3L8RU87"/>
<accession>A0A3L8RU87</accession>
<protein>
    <submittedName>
        <fullName evidence="2">Uncharacterized protein</fullName>
    </submittedName>
</protein>
<evidence type="ECO:0000256" key="1">
    <source>
        <dbReference type="SAM" id="Phobius"/>
    </source>
</evidence>
<gene>
    <name evidence="2" type="ORF">DV515_00016001</name>
</gene>
<reference evidence="2 3" key="1">
    <citation type="journal article" date="2018" name="Proc. R. Soc. B">
        <title>A non-coding region near Follistatin controls head colour polymorphism in the Gouldian finch.</title>
        <authorList>
            <person name="Toomey M.B."/>
            <person name="Marques C.I."/>
            <person name="Andrade P."/>
            <person name="Araujo P.M."/>
            <person name="Sabatino S."/>
            <person name="Gazda M.A."/>
            <person name="Afonso S."/>
            <person name="Lopes R.J."/>
            <person name="Corbo J.C."/>
            <person name="Carneiro M."/>
        </authorList>
    </citation>
    <scope>NUCLEOTIDE SEQUENCE [LARGE SCALE GENOMIC DNA]</scope>
    <source>
        <strain evidence="2">Red01</strain>
        <tissue evidence="2">Muscle</tissue>
    </source>
</reference>